<evidence type="ECO:0000259" key="8">
    <source>
        <dbReference type="Pfam" id="PF01243"/>
    </source>
</evidence>
<evidence type="ECO:0000256" key="2">
    <source>
        <dbReference type="ARBA" id="ARBA00022630"/>
    </source>
</evidence>
<dbReference type="PANTHER" id="PTHR10851">
    <property type="entry name" value="PYRIDOXINE-5-PHOSPHATE OXIDASE"/>
    <property type="match status" value="1"/>
</dbReference>
<comment type="subunit">
    <text evidence="6">Homodimer.</text>
</comment>
<comment type="function">
    <text evidence="6">Catalyzes the oxidation of either pyridoxine 5'-phosphate (PNP) or pyridoxamine 5'-phosphate (PMP) into pyridoxal 5'-phosphate (PLP).</text>
</comment>
<feature type="binding site" evidence="6 7">
    <location>
        <position position="102"/>
    </location>
    <ligand>
        <name>FMN</name>
        <dbReference type="ChEBI" id="CHEBI:58210"/>
    </ligand>
</feature>
<dbReference type="UniPathway" id="UPA01068">
    <property type="reaction ID" value="UER00304"/>
</dbReference>
<keyword evidence="2 6" id="KW-0285">Flavoprotein</keyword>
<feature type="binding site" evidence="6 7">
    <location>
        <position position="192"/>
    </location>
    <ligand>
        <name>FMN</name>
        <dbReference type="ChEBI" id="CHEBI:58210"/>
    </ligand>
</feature>
<feature type="domain" description="Pyridoxine 5'-phosphate oxidase dimerisation C-terminal" evidence="9">
    <location>
        <begin position="169"/>
        <end position="211"/>
    </location>
</feature>
<evidence type="ECO:0000313" key="10">
    <source>
        <dbReference type="EMBL" id="TWI84591.1"/>
    </source>
</evidence>
<dbReference type="OrthoDB" id="9780392at2"/>
<protein>
    <recommendedName>
        <fullName evidence="6">Pyridoxine/pyridoxamine 5'-phosphate oxidase</fullName>
        <ecNumber evidence="6">1.4.3.5</ecNumber>
    </recommendedName>
    <alternativeName>
        <fullName evidence="6">PNP/PMP oxidase</fullName>
        <shortName evidence="6">PNPOx</shortName>
    </alternativeName>
    <alternativeName>
        <fullName evidence="6">Pyridoxal 5'-phosphate synthase</fullName>
    </alternativeName>
</protein>
<comment type="catalytic activity">
    <reaction evidence="6">
        <text>pyridoxamine 5'-phosphate + O2 + H2O = pyridoxal 5'-phosphate + H2O2 + NH4(+)</text>
        <dbReference type="Rhea" id="RHEA:15817"/>
        <dbReference type="ChEBI" id="CHEBI:15377"/>
        <dbReference type="ChEBI" id="CHEBI:15379"/>
        <dbReference type="ChEBI" id="CHEBI:16240"/>
        <dbReference type="ChEBI" id="CHEBI:28938"/>
        <dbReference type="ChEBI" id="CHEBI:58451"/>
        <dbReference type="ChEBI" id="CHEBI:597326"/>
        <dbReference type="EC" id="1.4.3.5"/>
    </reaction>
</comment>
<evidence type="ECO:0000256" key="7">
    <source>
        <dbReference type="PIRSR" id="PIRSR000190-2"/>
    </source>
</evidence>
<comment type="caution">
    <text evidence="6">Lacks conserved residue(s) required for the propagation of feature annotation.</text>
</comment>
<feature type="binding site" evidence="6">
    <location>
        <position position="63"/>
    </location>
    <ligand>
        <name>substrate</name>
    </ligand>
</feature>
<dbReference type="EC" id="1.4.3.5" evidence="6"/>
<proteinExistence type="inferred from homology"/>
<sequence length="211" mass="23962">MTDINKNTEELTNGDFSEAANPFSLFGEWLEDASKSEPNDPNALALSTVDETGLPNVRMVLLKGFDEAGFVFYTNFESTKGRELLSAGKAAMCFHWKSLRRQIRIRGTVAPVADAEADEYYRSRPRGSRIGAWASMQSRPLESRFALEKEVAKYTAKFGVGDIPRPDHWSGMRLVPASIEFWHDRPFRLHDRVLFQRSAPDGAWTKERLYP</sequence>
<feature type="binding site" evidence="6 7">
    <location>
        <position position="80"/>
    </location>
    <ligand>
        <name>FMN</name>
        <dbReference type="ChEBI" id="CHEBI:58210"/>
    </ligand>
</feature>
<comment type="catalytic activity">
    <reaction evidence="6">
        <text>pyridoxine 5'-phosphate + O2 = pyridoxal 5'-phosphate + H2O2</text>
        <dbReference type="Rhea" id="RHEA:15149"/>
        <dbReference type="ChEBI" id="CHEBI:15379"/>
        <dbReference type="ChEBI" id="CHEBI:16240"/>
        <dbReference type="ChEBI" id="CHEBI:58589"/>
        <dbReference type="ChEBI" id="CHEBI:597326"/>
        <dbReference type="EC" id="1.4.3.5"/>
    </reaction>
</comment>
<dbReference type="Proteomes" id="UP000320593">
    <property type="component" value="Unassembled WGS sequence"/>
</dbReference>
<organism evidence="10 11">
    <name type="scientific">Roseibium hamelinense</name>
    <dbReference type="NCBI Taxonomy" id="150831"/>
    <lineage>
        <taxon>Bacteria</taxon>
        <taxon>Pseudomonadati</taxon>
        <taxon>Pseudomonadota</taxon>
        <taxon>Alphaproteobacteria</taxon>
        <taxon>Hyphomicrobiales</taxon>
        <taxon>Stappiaceae</taxon>
        <taxon>Roseibium</taxon>
    </lineage>
</organism>
<evidence type="ECO:0000256" key="3">
    <source>
        <dbReference type="ARBA" id="ARBA00022643"/>
    </source>
</evidence>
<accession>A0A562STM6</accession>
<dbReference type="InterPro" id="IPR000659">
    <property type="entry name" value="Pyridox_Oxase"/>
</dbReference>
<feature type="binding site" evidence="6 7">
    <location>
        <begin position="58"/>
        <end position="63"/>
    </location>
    <ligand>
        <name>FMN</name>
        <dbReference type="ChEBI" id="CHEBI:58210"/>
    </ligand>
</feature>
<dbReference type="EMBL" id="VLLF01000007">
    <property type="protein sequence ID" value="TWI84591.1"/>
    <property type="molecule type" value="Genomic_DNA"/>
</dbReference>
<keyword evidence="11" id="KW-1185">Reference proteome</keyword>
<dbReference type="RefSeq" id="WP_145344537.1">
    <property type="nucleotide sequence ID" value="NZ_SMLY01000061.1"/>
</dbReference>
<gene>
    <name evidence="6" type="primary">pdxH</name>
    <name evidence="10" type="ORF">JM93_02923</name>
</gene>
<keyword evidence="3 6" id="KW-0288">FMN</keyword>
<dbReference type="Pfam" id="PF10590">
    <property type="entry name" value="PNP_phzG_C"/>
    <property type="match status" value="1"/>
</dbReference>
<dbReference type="InterPro" id="IPR011576">
    <property type="entry name" value="Pyridox_Oxase_N"/>
</dbReference>
<keyword evidence="5 6" id="KW-0664">Pyridoxine biosynthesis</keyword>
<keyword evidence="4 6" id="KW-0560">Oxidoreductase</keyword>
<dbReference type="GO" id="GO:0004733">
    <property type="term" value="F:pyridoxamine phosphate oxidase activity"/>
    <property type="evidence" value="ECO:0007669"/>
    <property type="project" value="UniProtKB-UniRule"/>
</dbReference>
<dbReference type="Gene3D" id="2.30.110.10">
    <property type="entry name" value="Electron Transport, Fmn-binding Protein, Chain A"/>
    <property type="match status" value="1"/>
</dbReference>
<name>A0A562STM6_9HYPH</name>
<comment type="pathway">
    <text evidence="6">Cofactor metabolism; pyridoxal 5'-phosphate salvage; pyridoxal 5'-phosphate from pyridoxine 5'-phosphate: step 1/1.</text>
</comment>
<evidence type="ECO:0000259" key="9">
    <source>
        <dbReference type="Pfam" id="PF10590"/>
    </source>
</evidence>
<feature type="binding site" evidence="6">
    <location>
        <position position="128"/>
    </location>
    <ligand>
        <name>substrate</name>
    </ligand>
</feature>
<dbReference type="GO" id="GO:0008615">
    <property type="term" value="P:pyridoxine biosynthetic process"/>
    <property type="evidence" value="ECO:0007669"/>
    <property type="project" value="UniProtKB-UniRule"/>
</dbReference>
<evidence type="ECO:0000313" key="11">
    <source>
        <dbReference type="Proteomes" id="UP000320593"/>
    </source>
</evidence>
<dbReference type="Pfam" id="PF01243">
    <property type="entry name" value="PNPOx_N"/>
    <property type="match status" value="1"/>
</dbReference>
<dbReference type="PANTHER" id="PTHR10851:SF0">
    <property type="entry name" value="PYRIDOXINE-5'-PHOSPHATE OXIDASE"/>
    <property type="match status" value="1"/>
</dbReference>
<dbReference type="PIRSF" id="PIRSF000190">
    <property type="entry name" value="Pyd_amn-ph_oxd"/>
    <property type="match status" value="1"/>
</dbReference>
<dbReference type="NCBIfam" id="TIGR00558">
    <property type="entry name" value="pdxH"/>
    <property type="match status" value="1"/>
</dbReference>
<evidence type="ECO:0000256" key="6">
    <source>
        <dbReference type="HAMAP-Rule" id="MF_01629"/>
    </source>
</evidence>
<dbReference type="NCBIfam" id="NF004231">
    <property type="entry name" value="PRK05679.1"/>
    <property type="match status" value="1"/>
</dbReference>
<comment type="similarity">
    <text evidence="1 6">Belongs to the pyridoxamine 5'-phosphate oxidase family.</text>
</comment>
<dbReference type="SUPFAM" id="SSF50475">
    <property type="entry name" value="FMN-binding split barrel"/>
    <property type="match status" value="1"/>
</dbReference>
<feature type="binding site" evidence="6">
    <location>
        <position position="120"/>
    </location>
    <ligand>
        <name>substrate</name>
    </ligand>
</feature>
<dbReference type="AlphaFoldDB" id="A0A562STM6"/>
<dbReference type="PROSITE" id="PS01064">
    <property type="entry name" value="PYRIDOX_OXIDASE"/>
    <property type="match status" value="1"/>
</dbReference>
<comment type="pathway">
    <text evidence="6">Cofactor metabolism; pyridoxal 5'-phosphate salvage; pyridoxal 5'-phosphate from pyridoxamine 5'-phosphate: step 1/1.</text>
</comment>
<comment type="cofactor">
    <cofactor evidence="6 7">
        <name>FMN</name>
        <dbReference type="ChEBI" id="CHEBI:58210"/>
    </cofactor>
    <text evidence="6 7">Binds 1 FMN per subunit.</text>
</comment>
<feature type="binding site" evidence="6">
    <location>
        <position position="124"/>
    </location>
    <ligand>
        <name>substrate</name>
    </ligand>
</feature>
<evidence type="ECO:0000256" key="4">
    <source>
        <dbReference type="ARBA" id="ARBA00023002"/>
    </source>
</evidence>
<comment type="caution">
    <text evidence="10">The sequence shown here is derived from an EMBL/GenBank/DDBJ whole genome shotgun (WGS) entry which is preliminary data.</text>
</comment>
<feature type="binding site" evidence="6 7">
    <location>
        <begin position="137"/>
        <end position="138"/>
    </location>
    <ligand>
        <name>FMN</name>
        <dbReference type="ChEBI" id="CHEBI:58210"/>
    </ligand>
</feature>
<dbReference type="InterPro" id="IPR019740">
    <property type="entry name" value="Pyridox_Oxase_CS"/>
</dbReference>
<dbReference type="GO" id="GO:0010181">
    <property type="term" value="F:FMN binding"/>
    <property type="evidence" value="ECO:0007669"/>
    <property type="project" value="UniProtKB-UniRule"/>
</dbReference>
<feature type="binding site" evidence="6 7">
    <location>
        <position position="182"/>
    </location>
    <ligand>
        <name>FMN</name>
        <dbReference type="ChEBI" id="CHEBI:58210"/>
    </ligand>
</feature>
<feature type="binding site" evidence="6 7">
    <location>
        <begin position="73"/>
        <end position="74"/>
    </location>
    <ligand>
        <name>FMN</name>
        <dbReference type="ChEBI" id="CHEBI:58210"/>
    </ligand>
</feature>
<reference evidence="10 11" key="1">
    <citation type="submission" date="2019-07" db="EMBL/GenBank/DDBJ databases">
        <title>Genomic Encyclopedia of Archaeal and Bacterial Type Strains, Phase II (KMG-II): from individual species to whole genera.</title>
        <authorList>
            <person name="Goeker M."/>
        </authorList>
    </citation>
    <scope>NUCLEOTIDE SEQUENCE [LARGE SCALE GENOMIC DNA]</scope>
    <source>
        <strain evidence="10 11">ATCC BAA-252</strain>
    </source>
</reference>
<feature type="binding site" evidence="6">
    <location>
        <begin position="188"/>
        <end position="190"/>
    </location>
    <ligand>
        <name>substrate</name>
    </ligand>
</feature>
<dbReference type="InterPro" id="IPR012349">
    <property type="entry name" value="Split_barrel_FMN-bd"/>
</dbReference>
<dbReference type="InterPro" id="IPR019576">
    <property type="entry name" value="Pyridoxamine_oxidase_dimer_C"/>
</dbReference>
<dbReference type="HAMAP" id="MF_01629">
    <property type="entry name" value="PdxH"/>
    <property type="match status" value="1"/>
</dbReference>
<evidence type="ECO:0000256" key="5">
    <source>
        <dbReference type="ARBA" id="ARBA00023096"/>
    </source>
</evidence>
<feature type="domain" description="Pyridoxamine 5'-phosphate oxidase N-terminal" evidence="8">
    <location>
        <begin position="31"/>
        <end position="155"/>
    </location>
</feature>
<evidence type="ECO:0000256" key="1">
    <source>
        <dbReference type="ARBA" id="ARBA00007301"/>
    </source>
</evidence>